<dbReference type="Proteomes" id="UP000218231">
    <property type="component" value="Unassembled WGS sequence"/>
</dbReference>
<keyword evidence="2" id="KW-1133">Transmembrane helix</keyword>
<dbReference type="EMBL" id="LIAE01006226">
    <property type="protein sequence ID" value="PAV92378.1"/>
    <property type="molecule type" value="Genomic_DNA"/>
</dbReference>
<evidence type="ECO:0000256" key="2">
    <source>
        <dbReference type="SAM" id="Phobius"/>
    </source>
</evidence>
<accession>A0A2A2M1Q0</accession>
<feature type="region of interest" description="Disordered" evidence="1">
    <location>
        <begin position="157"/>
        <end position="187"/>
    </location>
</feature>
<proteinExistence type="predicted"/>
<keyword evidence="2" id="KW-0812">Transmembrane</keyword>
<comment type="caution">
    <text evidence="3">The sequence shown here is derived from an EMBL/GenBank/DDBJ whole genome shotgun (WGS) entry which is preliminary data.</text>
</comment>
<reference evidence="3 4" key="1">
    <citation type="journal article" date="2017" name="Curr. Biol.">
        <title>Genome architecture and evolution of a unichromosomal asexual nematode.</title>
        <authorList>
            <person name="Fradin H."/>
            <person name="Zegar C."/>
            <person name="Gutwein M."/>
            <person name="Lucas J."/>
            <person name="Kovtun M."/>
            <person name="Corcoran D."/>
            <person name="Baugh L.R."/>
            <person name="Kiontke K."/>
            <person name="Gunsalus K."/>
            <person name="Fitch D.H."/>
            <person name="Piano F."/>
        </authorList>
    </citation>
    <scope>NUCLEOTIDE SEQUENCE [LARGE SCALE GENOMIC DNA]</scope>
    <source>
        <strain evidence="3">PF1309</strain>
    </source>
</reference>
<gene>
    <name evidence="3" type="ORF">WR25_19415</name>
</gene>
<feature type="transmembrane region" description="Helical" evidence="2">
    <location>
        <begin position="125"/>
        <end position="145"/>
    </location>
</feature>
<evidence type="ECO:0000313" key="3">
    <source>
        <dbReference type="EMBL" id="PAV92378.1"/>
    </source>
</evidence>
<name>A0A2A2M1Q0_9BILA</name>
<keyword evidence="4" id="KW-1185">Reference proteome</keyword>
<evidence type="ECO:0000256" key="1">
    <source>
        <dbReference type="SAM" id="MobiDB-lite"/>
    </source>
</evidence>
<dbReference type="AlphaFoldDB" id="A0A2A2M1Q0"/>
<feature type="region of interest" description="Disordered" evidence="1">
    <location>
        <begin position="1"/>
        <end position="40"/>
    </location>
</feature>
<keyword evidence="2" id="KW-0472">Membrane</keyword>
<evidence type="ECO:0000313" key="4">
    <source>
        <dbReference type="Proteomes" id="UP000218231"/>
    </source>
</evidence>
<organism evidence="3 4">
    <name type="scientific">Diploscapter pachys</name>
    <dbReference type="NCBI Taxonomy" id="2018661"/>
    <lineage>
        <taxon>Eukaryota</taxon>
        <taxon>Metazoa</taxon>
        <taxon>Ecdysozoa</taxon>
        <taxon>Nematoda</taxon>
        <taxon>Chromadorea</taxon>
        <taxon>Rhabditida</taxon>
        <taxon>Rhabditina</taxon>
        <taxon>Rhabditomorpha</taxon>
        <taxon>Rhabditoidea</taxon>
        <taxon>Rhabditidae</taxon>
        <taxon>Diploscapter</taxon>
    </lineage>
</organism>
<protein>
    <submittedName>
        <fullName evidence="3">Uncharacterized protein</fullName>
    </submittedName>
</protein>
<sequence length="187" mass="19220">MPQQRRNFGAKGSGPDVATAPPYEWKAAPSAHGGTGGRSGTQRGVVGVVQRVVVGRVGVEIVLRVVLVHVGFVHGHAGVGLADLFGIHVDLVDRFVLDVVIAQVGVQIGQDQAVAGAVARRLQDFGALALVIAFLVIAVVARPVALHLMSTHRISPGLPGSNGGDAGRVPSGGTEQAEALGDRDDQQ</sequence>